<comment type="caution">
    <text evidence="2">The sequence shown here is derived from an EMBL/GenBank/DDBJ whole genome shotgun (WGS) entry which is preliminary data.</text>
</comment>
<evidence type="ECO:0000313" key="3">
    <source>
        <dbReference type="Proteomes" id="UP000325313"/>
    </source>
</evidence>
<evidence type="ECO:0000313" key="2">
    <source>
        <dbReference type="EMBL" id="KAA1115741.1"/>
    </source>
</evidence>
<name>A0A5B0QR45_PUCGR</name>
<feature type="region of interest" description="Disordered" evidence="1">
    <location>
        <begin position="29"/>
        <end position="48"/>
    </location>
</feature>
<accession>A0A5B0QR45</accession>
<proteinExistence type="predicted"/>
<dbReference type="Proteomes" id="UP000325313">
    <property type="component" value="Unassembled WGS sequence"/>
</dbReference>
<reference evidence="2 3" key="1">
    <citation type="submission" date="2019-05" db="EMBL/GenBank/DDBJ databases">
        <title>Emergence of the Ug99 lineage of the wheat stem rust pathogen through somatic hybridization.</title>
        <authorList>
            <person name="Li F."/>
            <person name="Upadhyaya N.M."/>
            <person name="Sperschneider J."/>
            <person name="Matny O."/>
            <person name="Nguyen-Phuc H."/>
            <person name="Mago R."/>
            <person name="Raley C."/>
            <person name="Miller M.E."/>
            <person name="Silverstein K.A.T."/>
            <person name="Henningsen E."/>
            <person name="Hirsch C.D."/>
            <person name="Visser B."/>
            <person name="Pretorius Z.A."/>
            <person name="Steffenson B.J."/>
            <person name="Schwessinger B."/>
            <person name="Dodds P.N."/>
            <person name="Figueroa M."/>
        </authorList>
    </citation>
    <scope>NUCLEOTIDE SEQUENCE [LARGE SCALE GENOMIC DNA]</scope>
    <source>
        <strain evidence="2 3">Ug99</strain>
    </source>
</reference>
<dbReference type="AlphaFoldDB" id="A0A5B0QR45"/>
<organism evidence="2 3">
    <name type="scientific">Puccinia graminis f. sp. tritici</name>
    <dbReference type="NCBI Taxonomy" id="56615"/>
    <lineage>
        <taxon>Eukaryota</taxon>
        <taxon>Fungi</taxon>
        <taxon>Dikarya</taxon>
        <taxon>Basidiomycota</taxon>
        <taxon>Pucciniomycotina</taxon>
        <taxon>Pucciniomycetes</taxon>
        <taxon>Pucciniales</taxon>
        <taxon>Pucciniaceae</taxon>
        <taxon>Puccinia</taxon>
    </lineage>
</organism>
<sequence length="66" mass="7095">MRQVVYHSDQEGKGLVKLASSCIEQSSPTYHHFASSGSDDRDQLADDPAPHLAKIPLASELLATSS</sequence>
<protein>
    <submittedName>
        <fullName evidence="2">Uncharacterized protein</fullName>
    </submittedName>
</protein>
<gene>
    <name evidence="2" type="ORF">PGTUg99_029821</name>
</gene>
<dbReference type="EMBL" id="VDEP01000272">
    <property type="protein sequence ID" value="KAA1115741.1"/>
    <property type="molecule type" value="Genomic_DNA"/>
</dbReference>
<evidence type="ECO:0000256" key="1">
    <source>
        <dbReference type="SAM" id="MobiDB-lite"/>
    </source>
</evidence>